<dbReference type="Gene3D" id="3.30.450.40">
    <property type="match status" value="1"/>
</dbReference>
<evidence type="ECO:0000259" key="14">
    <source>
        <dbReference type="SMART" id="SM00065"/>
    </source>
</evidence>
<dbReference type="SUPFAM" id="SSF55781">
    <property type="entry name" value="GAF domain-like"/>
    <property type="match status" value="1"/>
</dbReference>
<name>A0ABQ2VV07_9ACTN</name>
<evidence type="ECO:0000259" key="15">
    <source>
        <dbReference type="SMART" id="SM00331"/>
    </source>
</evidence>
<evidence type="ECO:0000256" key="11">
    <source>
        <dbReference type="ARBA" id="ARBA00023012"/>
    </source>
</evidence>
<dbReference type="SUPFAM" id="SSF81606">
    <property type="entry name" value="PP2C-like"/>
    <property type="match status" value="1"/>
</dbReference>
<evidence type="ECO:0000256" key="5">
    <source>
        <dbReference type="ARBA" id="ARBA00022692"/>
    </source>
</evidence>
<evidence type="ECO:0000256" key="7">
    <source>
        <dbReference type="ARBA" id="ARBA00022777"/>
    </source>
</evidence>
<dbReference type="Pfam" id="PF13581">
    <property type="entry name" value="HATPase_c_2"/>
    <property type="match status" value="1"/>
</dbReference>
<dbReference type="SMART" id="SM00331">
    <property type="entry name" value="PP2C_SIG"/>
    <property type="match status" value="1"/>
</dbReference>
<keyword evidence="8" id="KW-0378">Hydrolase</keyword>
<evidence type="ECO:0000256" key="9">
    <source>
        <dbReference type="ARBA" id="ARBA00022840"/>
    </source>
</evidence>
<comment type="subcellular location">
    <subcellularLocation>
        <location evidence="1">Cell membrane</location>
        <topology evidence="1">Multi-pass membrane protein</topology>
    </subcellularLocation>
</comment>
<feature type="domain" description="GAF" evidence="14">
    <location>
        <begin position="332"/>
        <end position="507"/>
    </location>
</feature>
<keyword evidence="9" id="KW-0067">ATP-binding</keyword>
<dbReference type="InterPro" id="IPR000014">
    <property type="entry name" value="PAS"/>
</dbReference>
<dbReference type="InterPro" id="IPR036457">
    <property type="entry name" value="PPM-type-like_dom_sf"/>
</dbReference>
<sequence length="892" mass="95799">MGRRPRSLAGQVFALQVAVVVLLVAAAMLALLVEARRDNSAEARDRTIAVAQTFAHSPGIVTALKAPDPSAVLQPLTEAGRKAAGVDFIVVMDTKGIRYTHPRPELIGKRAVATIGPALAGHVYTESVNGPLGREVQAIVPVRDHVQVVALVAAGMKVEKVTGAVARQIPIILGAGAIALGLATSGTALVARRLRRQTHRLGAAEMNRMYEHHDAVLHAVREGVLIVGNDGRLLLANDEARRLLDLPLDAEGRRIPDLAGLDPGMEELLTSGRPATDEVHLAGSRLLAVNQRPTDRHGGPRGTVATLRDSTELRALSGRAENARERLRLLYDAGLGIGTTLDVVRTAEELTRIAVPRLADFGTVDLAEPVLHGDEPTSTDTEMRRTAVRGIRDDHPLYKIGQLNNFLPSTPQARAFATGRPELVPDLSAAPGWLAQDPERTRAIIDYGIHSLITVPLRARGVIMGMANFWRSEKPQPFEEDDLSLAEELVARAAVSIDNARRYTREHVMAVTLQRSLLPRALPEQSALDVAHRYLPAVSGVSGDWFDVIPLPGSRVALVVGDVVGHGLHAAATMGRLRTAVHNFSTLDLPPDEILHHLDDLVGRIDQEEAETTVDAGITGATCLYAIYDPVSRHCAMARAGHPPAALVRPDGSVSFPDLPAGPPLGLGGMPFETAELEVAEGTQFVLYTDGLIEDRTRDIDVGIELLRQALAGHPDRSPEESCQAVLDALLPDRPKDDVALLIARARAIPPDHVADWDVPFDPAAVAEMRAAVAEKVDDWGLSELAFATELLLSELITNAIRYGSAPVTVRLLYDRTLTCEVADSSSTSPHLRDAGALDEGGRGLFLVAQLAERWGTRYTSQGKVIWAELSLPRSDGSTEGAAWADVLDAEL</sequence>
<dbReference type="SUPFAM" id="SSF103190">
    <property type="entry name" value="Sensory domain-like"/>
    <property type="match status" value="1"/>
</dbReference>
<comment type="caution">
    <text evidence="16">The sequence shown here is derived from an EMBL/GenBank/DDBJ whole genome shotgun (WGS) entry which is preliminary data.</text>
</comment>
<dbReference type="SMART" id="SM00065">
    <property type="entry name" value="GAF"/>
    <property type="match status" value="1"/>
</dbReference>
<dbReference type="InterPro" id="IPR003594">
    <property type="entry name" value="HATPase_dom"/>
</dbReference>
<dbReference type="SUPFAM" id="SSF55874">
    <property type="entry name" value="ATPase domain of HSP90 chaperone/DNA topoisomerase II/histidine kinase"/>
    <property type="match status" value="1"/>
</dbReference>
<dbReference type="Pfam" id="PF07228">
    <property type="entry name" value="SpoIIE"/>
    <property type="match status" value="1"/>
</dbReference>
<dbReference type="SUPFAM" id="SSF55785">
    <property type="entry name" value="PYP-like sensor domain (PAS domain)"/>
    <property type="match status" value="1"/>
</dbReference>
<keyword evidence="12 13" id="KW-0472">Membrane</keyword>
<evidence type="ECO:0000256" key="8">
    <source>
        <dbReference type="ARBA" id="ARBA00022801"/>
    </source>
</evidence>
<gene>
    <name evidence="16" type="ORF">GCM10015535_09030</name>
</gene>
<dbReference type="PANTHER" id="PTHR43156:SF2">
    <property type="entry name" value="STAGE II SPORULATION PROTEIN E"/>
    <property type="match status" value="1"/>
</dbReference>
<organism evidence="16 17">
    <name type="scientific">Streptomyces gelaticus</name>
    <dbReference type="NCBI Taxonomy" id="285446"/>
    <lineage>
        <taxon>Bacteria</taxon>
        <taxon>Bacillati</taxon>
        <taxon>Actinomycetota</taxon>
        <taxon>Actinomycetes</taxon>
        <taxon>Kitasatosporales</taxon>
        <taxon>Streptomycetaceae</taxon>
        <taxon>Streptomyces</taxon>
    </lineage>
</organism>
<dbReference type="Proteomes" id="UP000660675">
    <property type="component" value="Unassembled WGS sequence"/>
</dbReference>
<evidence type="ECO:0000256" key="3">
    <source>
        <dbReference type="ARBA" id="ARBA00022553"/>
    </source>
</evidence>
<evidence type="ECO:0000256" key="10">
    <source>
        <dbReference type="ARBA" id="ARBA00022989"/>
    </source>
</evidence>
<dbReference type="Gene3D" id="3.30.565.10">
    <property type="entry name" value="Histidine kinase-like ATPase, C-terminal domain"/>
    <property type="match status" value="1"/>
</dbReference>
<evidence type="ECO:0000256" key="13">
    <source>
        <dbReference type="SAM" id="Phobius"/>
    </source>
</evidence>
<keyword evidence="7 16" id="KW-0418">Kinase</keyword>
<dbReference type="InterPro" id="IPR033463">
    <property type="entry name" value="sCache_3"/>
</dbReference>
<dbReference type="InterPro" id="IPR035965">
    <property type="entry name" value="PAS-like_dom_sf"/>
</dbReference>
<keyword evidence="2" id="KW-1003">Cell membrane</keyword>
<dbReference type="Pfam" id="PF08448">
    <property type="entry name" value="PAS_4"/>
    <property type="match status" value="1"/>
</dbReference>
<keyword evidence="4" id="KW-0808">Transferase</keyword>
<dbReference type="RefSeq" id="WP_229866685.1">
    <property type="nucleotide sequence ID" value="NZ_BMTF01000002.1"/>
</dbReference>
<keyword evidence="11" id="KW-0902">Two-component regulatory system</keyword>
<evidence type="ECO:0000313" key="17">
    <source>
        <dbReference type="Proteomes" id="UP000660675"/>
    </source>
</evidence>
<dbReference type="InterPro" id="IPR052016">
    <property type="entry name" value="Bact_Sigma-Reg"/>
</dbReference>
<evidence type="ECO:0000256" key="1">
    <source>
        <dbReference type="ARBA" id="ARBA00004651"/>
    </source>
</evidence>
<dbReference type="PANTHER" id="PTHR43156">
    <property type="entry name" value="STAGE II SPORULATION PROTEIN E-RELATED"/>
    <property type="match status" value="1"/>
</dbReference>
<dbReference type="InterPro" id="IPR029016">
    <property type="entry name" value="GAF-like_dom_sf"/>
</dbReference>
<dbReference type="InterPro" id="IPR013656">
    <property type="entry name" value="PAS_4"/>
</dbReference>
<evidence type="ECO:0000313" key="16">
    <source>
        <dbReference type="EMBL" id="GGV76704.1"/>
    </source>
</evidence>
<proteinExistence type="predicted"/>
<evidence type="ECO:0000256" key="4">
    <source>
        <dbReference type="ARBA" id="ARBA00022679"/>
    </source>
</evidence>
<dbReference type="CDD" id="cd16936">
    <property type="entry name" value="HATPase_RsbW-like"/>
    <property type="match status" value="1"/>
</dbReference>
<dbReference type="InterPro" id="IPR003018">
    <property type="entry name" value="GAF"/>
</dbReference>
<dbReference type="Gene3D" id="3.60.40.10">
    <property type="entry name" value="PPM-type phosphatase domain"/>
    <property type="match status" value="1"/>
</dbReference>
<dbReference type="GO" id="GO:0016301">
    <property type="term" value="F:kinase activity"/>
    <property type="evidence" value="ECO:0007669"/>
    <property type="project" value="UniProtKB-KW"/>
</dbReference>
<keyword evidence="3" id="KW-0597">Phosphoprotein</keyword>
<dbReference type="InterPro" id="IPR001932">
    <property type="entry name" value="PPM-type_phosphatase-like_dom"/>
</dbReference>
<keyword evidence="6" id="KW-0547">Nucleotide-binding</keyword>
<keyword evidence="17" id="KW-1185">Reference proteome</keyword>
<protein>
    <submittedName>
        <fullName evidence="16">Histidine kinase</fullName>
    </submittedName>
</protein>
<dbReference type="CDD" id="cd00130">
    <property type="entry name" value="PAS"/>
    <property type="match status" value="1"/>
</dbReference>
<keyword evidence="5 13" id="KW-0812">Transmembrane</keyword>
<dbReference type="InterPro" id="IPR029151">
    <property type="entry name" value="Sensor-like_sf"/>
</dbReference>
<dbReference type="InterPro" id="IPR036890">
    <property type="entry name" value="HATPase_C_sf"/>
</dbReference>
<evidence type="ECO:0000256" key="6">
    <source>
        <dbReference type="ARBA" id="ARBA00022741"/>
    </source>
</evidence>
<dbReference type="Pfam" id="PF13185">
    <property type="entry name" value="GAF_2"/>
    <property type="match status" value="1"/>
</dbReference>
<keyword evidence="10 13" id="KW-1133">Transmembrane helix</keyword>
<accession>A0ABQ2VV07</accession>
<evidence type="ECO:0000256" key="2">
    <source>
        <dbReference type="ARBA" id="ARBA00022475"/>
    </source>
</evidence>
<evidence type="ECO:0000256" key="12">
    <source>
        <dbReference type="ARBA" id="ARBA00023136"/>
    </source>
</evidence>
<feature type="transmembrane region" description="Helical" evidence="13">
    <location>
        <begin position="169"/>
        <end position="191"/>
    </location>
</feature>
<feature type="transmembrane region" description="Helical" evidence="13">
    <location>
        <begin position="12"/>
        <end position="33"/>
    </location>
</feature>
<feature type="domain" description="PPM-type phosphatase" evidence="15">
    <location>
        <begin position="525"/>
        <end position="746"/>
    </location>
</feature>
<dbReference type="Pfam" id="PF17203">
    <property type="entry name" value="sCache_3_2"/>
    <property type="match status" value="1"/>
</dbReference>
<reference evidence="17" key="1">
    <citation type="journal article" date="2019" name="Int. J. Syst. Evol. Microbiol.">
        <title>The Global Catalogue of Microorganisms (GCM) 10K type strain sequencing project: providing services to taxonomists for standard genome sequencing and annotation.</title>
        <authorList>
            <consortium name="The Broad Institute Genomics Platform"/>
            <consortium name="The Broad Institute Genome Sequencing Center for Infectious Disease"/>
            <person name="Wu L."/>
            <person name="Ma J."/>
        </authorList>
    </citation>
    <scope>NUCLEOTIDE SEQUENCE [LARGE SCALE GENOMIC DNA]</scope>
    <source>
        <strain evidence="17">JCM 4376</strain>
    </source>
</reference>
<dbReference type="Gene3D" id="3.30.450.20">
    <property type="entry name" value="PAS domain"/>
    <property type="match status" value="2"/>
</dbReference>
<dbReference type="EMBL" id="BMTF01000002">
    <property type="protein sequence ID" value="GGV76704.1"/>
    <property type="molecule type" value="Genomic_DNA"/>
</dbReference>